<organism evidence="2 3">
    <name type="scientific">Williamsia maris</name>
    <dbReference type="NCBI Taxonomy" id="72806"/>
    <lineage>
        <taxon>Bacteria</taxon>
        <taxon>Bacillati</taxon>
        <taxon>Actinomycetota</taxon>
        <taxon>Actinomycetes</taxon>
        <taxon>Mycobacteriales</taxon>
        <taxon>Nocardiaceae</taxon>
        <taxon>Williamsia</taxon>
    </lineage>
</organism>
<evidence type="ECO:0000313" key="2">
    <source>
        <dbReference type="EMBL" id="MCP2178118.1"/>
    </source>
</evidence>
<proteinExistence type="predicted"/>
<gene>
    <name evidence="2" type="ORF">LX13_003959</name>
</gene>
<comment type="caution">
    <text evidence="2">The sequence shown here is derived from an EMBL/GenBank/DDBJ whole genome shotgun (WGS) entry which is preliminary data.</text>
</comment>
<evidence type="ECO:0000259" key="1">
    <source>
        <dbReference type="Pfam" id="PF13401"/>
    </source>
</evidence>
<dbReference type="Pfam" id="PF13401">
    <property type="entry name" value="AAA_22"/>
    <property type="match status" value="1"/>
</dbReference>
<dbReference type="EMBL" id="JAMTCJ010000004">
    <property type="protein sequence ID" value="MCP2178118.1"/>
    <property type="molecule type" value="Genomic_DNA"/>
</dbReference>
<dbReference type="Proteomes" id="UP001206895">
    <property type="component" value="Unassembled WGS sequence"/>
</dbReference>
<sequence>MAAPANKEQWRTYCAYDPTPDERRPTLTLKEIQALSDDERRTYNDRRIAYLYEERTIPTRDLRLIENTARRLLRAANAPCFVVRRGMSVSGPVRTGKSTAIMHAGKRLENRLRIEHNRVDDPSYLPIVYVSITAATTPNKLWAVLAEFVGVRQLRGRNSDGRMFDLTQMLHELGTRFVIIDDVQRLNTDRIAGAEVADTLKTFAEHLDATMIYAGVSLRTAPLFTGPVGAQWRARTLPIEMHPYSLRTGDKEQEWRELIATFENYLPLPLHKPGTLVADAQYLFHRTGGSIATLNDLIADAGVDAIDTGEEKITRELLDDVAVDANADLYGDNDAGAT</sequence>
<dbReference type="SUPFAM" id="SSF52540">
    <property type="entry name" value="P-loop containing nucleoside triphosphate hydrolases"/>
    <property type="match status" value="1"/>
</dbReference>
<keyword evidence="3" id="KW-1185">Reference proteome</keyword>
<feature type="domain" description="ORC1/DEAH AAA+ ATPase" evidence="1">
    <location>
        <begin position="87"/>
        <end position="215"/>
    </location>
</feature>
<name>A0ABT1HJL1_9NOCA</name>
<dbReference type="InterPro" id="IPR027417">
    <property type="entry name" value="P-loop_NTPase"/>
</dbReference>
<dbReference type="InterPro" id="IPR049945">
    <property type="entry name" value="AAA_22"/>
</dbReference>
<evidence type="ECO:0000313" key="3">
    <source>
        <dbReference type="Proteomes" id="UP001206895"/>
    </source>
</evidence>
<dbReference type="Gene3D" id="3.40.50.300">
    <property type="entry name" value="P-loop containing nucleotide triphosphate hydrolases"/>
    <property type="match status" value="1"/>
</dbReference>
<reference evidence="2 3" key="1">
    <citation type="submission" date="2022-06" db="EMBL/GenBank/DDBJ databases">
        <title>Genomic Encyclopedia of Archaeal and Bacterial Type Strains, Phase II (KMG-II): from individual species to whole genera.</title>
        <authorList>
            <person name="Goeker M."/>
        </authorList>
    </citation>
    <scope>NUCLEOTIDE SEQUENCE [LARGE SCALE GENOMIC DNA]</scope>
    <source>
        <strain evidence="2 3">DSM 44693</strain>
    </source>
</reference>
<dbReference type="RefSeq" id="WP_253663073.1">
    <property type="nucleotide sequence ID" value="NZ_BAAAJQ010000003.1"/>
</dbReference>
<accession>A0ABT1HJL1</accession>
<protein>
    <submittedName>
        <fullName evidence="2">AAA domain-containing protein</fullName>
    </submittedName>
</protein>